<dbReference type="UCSC" id="uc060rki.1">
    <property type="organism name" value="human"/>
</dbReference>
<reference evidence="2 3" key="3">
    <citation type="journal article" date="2004" name="Nature">
        <title>Finishing the euchromatic sequence of the human genome.</title>
        <authorList>
            <consortium name="International Human Genome Sequencing Consortium"/>
        </authorList>
    </citation>
    <scope>NUCLEOTIDE SEQUENCE [LARGE SCALE GENOMIC DNA]</scope>
</reference>
<dbReference type="HOGENOM" id="CLU_2573244_0_0_1"/>
<evidence type="ECO:0000256" key="1">
    <source>
        <dbReference type="SAM" id="SignalP"/>
    </source>
</evidence>
<evidence type="ECO:0007829" key="4">
    <source>
        <dbReference type="PeptideAtlas" id="A0A087WWL4"/>
    </source>
</evidence>
<dbReference type="EMBL" id="AC004410">
    <property type="status" value="NOT_ANNOTATED_CDS"/>
    <property type="molecule type" value="Genomic_DNA"/>
</dbReference>
<reference evidence="2" key="4">
    <citation type="submission" date="2025-08" db="UniProtKB">
        <authorList>
            <consortium name="Ensembl"/>
        </authorList>
    </citation>
    <scope>IDENTIFICATION</scope>
</reference>
<dbReference type="EMBL" id="AC005258">
    <property type="status" value="NOT_ANNOTATED_CDS"/>
    <property type="molecule type" value="Genomic_DNA"/>
</dbReference>
<sequence>MAAAVAAALARLLAAFLLLAAQVACEYGMVHVVSQAGGPEGKDYCILYNPQWAHLPHDLSKAMPGRGGAAVGTHLVLLSDL</sequence>
<dbReference type="ExpressionAtlas" id="A0A087WWL4">
    <property type="expression patterns" value="baseline and differential"/>
</dbReference>
<dbReference type="AlphaFoldDB" id="A0A087WWL4"/>
<feature type="chain" id="PRO_5001832010" evidence="1">
    <location>
        <begin position="26"/>
        <end position="81"/>
    </location>
</feature>
<dbReference type="OrthoDB" id="29661at2759"/>
<dbReference type="OpenTargets" id="ENSG00000005206"/>
<name>A0A087WWL4_HUMAN</name>
<gene>
    <name evidence="2" type="primary">SPPL2B</name>
</gene>
<dbReference type="ChiTaRS" id="SPPL2B">
    <property type="organism name" value="human"/>
</dbReference>
<dbReference type="EMBL" id="KF459714">
    <property type="status" value="NOT_ANNOTATED_CDS"/>
    <property type="molecule type" value="Genomic_DNA"/>
</dbReference>
<dbReference type="Proteomes" id="UP000005640">
    <property type="component" value="Chromosome 19"/>
</dbReference>
<protein>
    <submittedName>
        <fullName evidence="2">Signal peptide peptidase like 2B</fullName>
    </submittedName>
</protein>
<proteinExistence type="evidence at protein level"/>
<feature type="signal peptide" evidence="1">
    <location>
        <begin position="1"/>
        <end position="25"/>
    </location>
</feature>
<keyword evidence="3" id="KW-1185">Reference proteome</keyword>
<keyword evidence="4 5" id="KW-1267">Proteomics identification</keyword>
<dbReference type="VEuPathDB" id="HostDB:ENSG00000005206"/>
<dbReference type="HGNC" id="HGNC:30627">
    <property type="gene designation" value="SPPL2B"/>
</dbReference>
<reference evidence="2 3" key="1">
    <citation type="journal article" date="2001" name="Nature">
        <title>Initial sequencing and analysis of the human genome.</title>
        <authorList>
            <consortium name="International Human Genome Sequencing Consortium"/>
            <person name="Lander E.S."/>
            <person name="Linton L.M."/>
            <person name="Birren B."/>
            <person name="Nusbaum C."/>
            <person name="Zody M.C."/>
            <person name="Baldwin J."/>
            <person name="Devon K."/>
            <person name="Dewar K."/>
            <person name="Doyle M."/>
            <person name="FitzHugh W."/>
            <person name="Funke R."/>
            <person name="Gage D."/>
            <person name="Harris K."/>
            <person name="Heaford A."/>
            <person name="Howland J."/>
            <person name="Kann L."/>
            <person name="Lehoczky J."/>
            <person name="LeVine R."/>
            <person name="McEwan P."/>
            <person name="McKernan K."/>
            <person name="Meldrim J."/>
            <person name="Mesirov J.P."/>
            <person name="Miranda C."/>
            <person name="Morris W."/>
            <person name="Naylor J."/>
            <person name="Raymond C."/>
            <person name="Rosetti M."/>
            <person name="Santos R."/>
            <person name="Sheridan A."/>
            <person name="Sougnez C."/>
            <person name="Stange-Thomann N."/>
            <person name="Stojanovic N."/>
            <person name="Subramanian A."/>
            <person name="Wyman D."/>
            <person name="Rogers J."/>
            <person name="Sulston J."/>
            <person name="Ainscough R."/>
            <person name="Beck S."/>
            <person name="Bentley D."/>
            <person name="Burton J."/>
            <person name="Clee C."/>
            <person name="Carter N."/>
            <person name="Coulson A."/>
            <person name="Deadman R."/>
            <person name="Deloukas P."/>
            <person name="Dunham A."/>
            <person name="Dunham I."/>
            <person name="Durbin R."/>
            <person name="French L."/>
            <person name="Grafham D."/>
            <person name="Gregory S."/>
            <person name="Hubbard T."/>
            <person name="Humphray S."/>
            <person name="Hunt A."/>
            <person name="Jones M."/>
            <person name="Lloyd C."/>
            <person name="McMurray A."/>
            <person name="Matthews L."/>
            <person name="Mercer S."/>
            <person name="Milne S."/>
            <person name="Mullikin J.C."/>
            <person name="Mungall A."/>
            <person name="Plumb R."/>
            <person name="Ross M."/>
            <person name="Shownkeen R."/>
            <person name="Sims S."/>
            <person name="Waterston R.H."/>
            <person name="Wilson R.K."/>
            <person name="Hillier L.W."/>
            <person name="McPherson J.D."/>
            <person name="Marra M.A."/>
            <person name="Mardis E.R."/>
            <person name="Fulton L.A."/>
            <person name="Chinwalla A.T."/>
            <person name="Pepin K.H."/>
            <person name="Gish W.R."/>
            <person name="Chissoe S.L."/>
            <person name="Wendl M.C."/>
            <person name="Delehaunty K.D."/>
            <person name="Miner T.L."/>
            <person name="Delehaunty A."/>
            <person name="Kramer J.B."/>
            <person name="Cook L.L."/>
            <person name="Fulton R.S."/>
            <person name="Johnson D.L."/>
            <person name="Minx P.J."/>
            <person name="Clifton S.W."/>
            <person name="Hawkins T."/>
            <person name="Branscomb E."/>
            <person name="Predki P."/>
            <person name="Richardson P."/>
            <person name="Wenning S."/>
            <person name="Slezak T."/>
            <person name="Doggett N."/>
            <person name="Cheng J.F."/>
            <person name="Olsen A."/>
            <person name="Lucas S."/>
            <person name="Elkin C."/>
            <person name="Uberbacher E."/>
            <person name="Frazier M."/>
            <person name="Gibbs R.A."/>
            <person name="Muzny D.M."/>
            <person name="Scherer S.E."/>
            <person name="Bouck J.B."/>
            <person name="Sodergren E.J."/>
            <person name="Worley K.C."/>
            <person name="Rives C.M."/>
            <person name="Gorrell J.H."/>
            <person name="Metzker M.L."/>
            <person name="Naylor S.L."/>
            <person name="Kucherlapati R.S."/>
            <person name="Nelson D.L."/>
            <person name="Weinstock G.M."/>
            <person name="Sakaki Y."/>
            <person name="Fujiyama A."/>
            <person name="Hattori M."/>
            <person name="Yada T."/>
            <person name="Toyoda A."/>
            <person name="Itoh T."/>
            <person name="Kawagoe C."/>
            <person name="Watanabe H."/>
            <person name="Totoki Y."/>
            <person name="Taylor T."/>
            <person name="Weissenbach J."/>
            <person name="Heilig R."/>
            <person name="Saurin W."/>
            <person name="Artiguenave F."/>
            <person name="Brottier P."/>
            <person name="Bruls T."/>
            <person name="Pelletier E."/>
            <person name="Robert C."/>
            <person name="Wincker P."/>
            <person name="Smith D.R."/>
            <person name="Doucette-Stamm L."/>
            <person name="Rubenfield M."/>
            <person name="Weinstock K."/>
            <person name="Lee H.M."/>
            <person name="Dubois J."/>
            <person name="Rosenthal A."/>
            <person name="Platzer M."/>
            <person name="Nyakatura G."/>
            <person name="Taudien S."/>
            <person name="Rump A."/>
            <person name="Yang H."/>
            <person name="Yu J."/>
            <person name="Wang J."/>
            <person name="Huang G."/>
            <person name="Gu J."/>
            <person name="Hood L."/>
            <person name="Rowen L."/>
            <person name="Madan A."/>
            <person name="Qin S."/>
            <person name="Davis R.W."/>
            <person name="Federspiel N.A."/>
            <person name="Abola A.P."/>
            <person name="Proctor M.J."/>
            <person name="Myers R.M."/>
            <person name="Schmutz J."/>
            <person name="Dickson M."/>
            <person name="Grimwood J."/>
            <person name="Cox D.R."/>
            <person name="Olson M.V."/>
            <person name="Kaul R."/>
            <person name="Raymond C."/>
            <person name="Shimizu N."/>
            <person name="Kawasaki K."/>
            <person name="Minoshima S."/>
            <person name="Evans G.A."/>
            <person name="Athanasiou M."/>
            <person name="Schultz R."/>
            <person name="Roe B.A."/>
            <person name="Chen F."/>
            <person name="Pan H."/>
            <person name="Ramser J."/>
            <person name="Lehrach H."/>
            <person name="Reinhardt R."/>
            <person name="McCombie W.R."/>
            <person name="de la Bastide M."/>
            <person name="Dedhia N."/>
            <person name="Blocker H."/>
            <person name="Hornischer K."/>
            <person name="Nordsiek G."/>
            <person name="Agarwala R."/>
            <person name="Aravind L."/>
            <person name="Bailey J.A."/>
            <person name="Bateman A."/>
            <person name="Batzoglou S."/>
            <person name="Birney E."/>
            <person name="Bork P."/>
            <person name="Brown D.G."/>
            <person name="Burge C.B."/>
            <person name="Cerutti L."/>
            <person name="Chen H.C."/>
            <person name="Church D."/>
            <person name="Clamp M."/>
            <person name="Copley R.R."/>
            <person name="Doerks T."/>
            <person name="Eddy S.R."/>
            <person name="Eichler E.E."/>
            <person name="Furey T.S."/>
            <person name="Galagan J."/>
            <person name="Gilbert J.G."/>
            <person name="Harmon C."/>
            <person name="Hayashizaki Y."/>
            <person name="Haussler D."/>
            <person name="Hermjakob H."/>
            <person name="Hokamp K."/>
            <person name="Jang W."/>
            <person name="Johnson L.S."/>
            <person name="Jones T.A."/>
            <person name="Kasif S."/>
            <person name="Kaspryzk A."/>
            <person name="Kennedy S."/>
            <person name="Kent W.J."/>
            <person name="Kitts P."/>
            <person name="Koonin E.V."/>
            <person name="Korf I."/>
            <person name="Kulp D."/>
            <person name="Lancet D."/>
            <person name="Lowe T.M."/>
            <person name="McLysaght A."/>
            <person name="Mikkelsen T."/>
            <person name="Moran J.V."/>
            <person name="Mulder N."/>
            <person name="Pollara V.J."/>
            <person name="Ponting C.P."/>
            <person name="Schuler G."/>
            <person name="Schultz J."/>
            <person name="Slater G."/>
            <person name="Smit A.F."/>
            <person name="Stupka E."/>
            <person name="Szustakowski J."/>
            <person name="Thierry-Mieg D."/>
            <person name="Thierry-Mieg J."/>
            <person name="Wagner L."/>
            <person name="Wallis J."/>
            <person name="Wheeler R."/>
            <person name="Williams A."/>
            <person name="Wolf Y.I."/>
            <person name="Wolfe K.H."/>
            <person name="Yang S.P."/>
            <person name="Yeh R.F."/>
            <person name="Collins F."/>
            <person name="Guyer M.S."/>
            <person name="Peterson J."/>
            <person name="Felsenfeld A."/>
            <person name="Wetterstrand K.A."/>
            <person name="Patrinos A."/>
            <person name="Morgan M.J."/>
            <person name="de Jong P."/>
            <person name="Catanese J.J."/>
            <person name="Osoegawa K."/>
            <person name="Shizuya H."/>
            <person name="Choi S."/>
            <person name="Chen Y.J."/>
        </authorList>
    </citation>
    <scope>NUCLEOTIDE SEQUENCE [LARGE SCALE GENOMIC DNA]</scope>
</reference>
<keyword evidence="1" id="KW-0732">Signal</keyword>
<organism evidence="2 3">
    <name type="scientific">Homo sapiens</name>
    <name type="common">Human</name>
    <dbReference type="NCBI Taxonomy" id="9606"/>
    <lineage>
        <taxon>Eukaryota</taxon>
        <taxon>Metazoa</taxon>
        <taxon>Chordata</taxon>
        <taxon>Craniata</taxon>
        <taxon>Vertebrata</taxon>
        <taxon>Euteleostomi</taxon>
        <taxon>Mammalia</taxon>
        <taxon>Eutheria</taxon>
        <taxon>Euarchontoglires</taxon>
        <taxon>Primates</taxon>
        <taxon>Haplorrhini</taxon>
        <taxon>Catarrhini</taxon>
        <taxon>Hominidae</taxon>
        <taxon>Homo</taxon>
    </lineage>
</organism>
<evidence type="ECO:0000313" key="3">
    <source>
        <dbReference type="Proteomes" id="UP000005640"/>
    </source>
</evidence>
<accession>A0A087WWL4</accession>
<reference evidence="2" key="5">
    <citation type="submission" date="2025-09" db="UniProtKB">
        <authorList>
            <consortium name="Ensembl"/>
        </authorList>
    </citation>
    <scope>IDENTIFICATION</scope>
</reference>
<dbReference type="Ensembl" id="ENST00000586332.5">
    <property type="protein sequence ID" value="ENSP00000480311.1"/>
    <property type="gene ID" value="ENSG00000005206.17"/>
</dbReference>
<dbReference type="GeneTree" id="ENSGT00940000158753"/>
<dbReference type="Bgee" id="ENSG00000005206">
    <property type="expression patterns" value="Expressed in right uterine tube and 147 other cell types or tissues"/>
</dbReference>
<reference evidence="2 3" key="2">
    <citation type="journal article" date="2004" name="Nature">
        <title>The DNA sequence and biology of human chromosome 19.</title>
        <authorList>
            <person name="Grimwood J."/>
            <person name="Gordon L.A."/>
            <person name="Olsen A."/>
            <person name="Terry A."/>
            <person name="Schmutz J."/>
            <person name="Lamerdin J."/>
            <person name="Hellsten U."/>
            <person name="Goodstein D."/>
            <person name="Couronne O."/>
            <person name="Tran-Gyamfi M."/>
            <person name="Aerts A."/>
            <person name="Altherr M."/>
            <person name="Ashworth L."/>
            <person name="Bajorek E."/>
            <person name="Black S."/>
            <person name="Branscomb E."/>
            <person name="Caenepeel S."/>
            <person name="Carrano A."/>
            <person name="Caoile C."/>
            <person name="Chan Y.M."/>
            <person name="Christensen M."/>
            <person name="Cleland C.A."/>
            <person name="Copeland A."/>
            <person name="Dalin E."/>
            <person name="Dehal P."/>
            <person name="Denys M."/>
            <person name="Detter J.C."/>
            <person name="Escobar J."/>
            <person name="Flowers D."/>
            <person name="Fotopulos D."/>
            <person name="Garcia C."/>
            <person name="Georgescu A.M."/>
            <person name="Glavina T."/>
            <person name="Gomez M."/>
            <person name="Gonzales E."/>
            <person name="Groza M."/>
            <person name="Hammon N."/>
            <person name="Hawkins T."/>
            <person name="Haydu L."/>
            <person name="Ho I."/>
            <person name="Huang W."/>
            <person name="Israni S."/>
            <person name="Jett J."/>
            <person name="Kadner K."/>
            <person name="Kimball H."/>
            <person name="Kobayashi A."/>
            <person name="Larionov V."/>
            <person name="Leem S.H."/>
            <person name="Lopez F."/>
            <person name="Lou Y."/>
            <person name="Lowry S."/>
            <person name="Malfatti S."/>
            <person name="Martinez D."/>
            <person name="McCready P."/>
            <person name="Medina C."/>
            <person name="Morgan J."/>
            <person name="Nelson K."/>
            <person name="Nolan M."/>
            <person name="Ovcharenko I."/>
            <person name="Pitluck S."/>
            <person name="Pollard M."/>
            <person name="Popkie A.P."/>
            <person name="Predki P."/>
            <person name="Quan G."/>
            <person name="Ramirez L."/>
            <person name="Rash S."/>
            <person name="Retterer J."/>
            <person name="Rodriguez A."/>
            <person name="Rogers S."/>
            <person name="Salamov A."/>
            <person name="Salazar A."/>
            <person name="She X."/>
            <person name="Smith D."/>
            <person name="Slezak T."/>
            <person name="Solovyev V."/>
            <person name="Thayer N."/>
            <person name="Tice H."/>
            <person name="Tsai M."/>
            <person name="Ustaszewska A."/>
            <person name="Vo N."/>
            <person name="Wagner M."/>
            <person name="Wheeler J."/>
            <person name="Wu K."/>
            <person name="Xie G."/>
            <person name="Yang J."/>
            <person name="Dubchak I."/>
            <person name="Furey T.S."/>
            <person name="DeJong P."/>
            <person name="Dickson M."/>
            <person name="Gordon D."/>
            <person name="Eichler E.E."/>
            <person name="Pennacchio L.A."/>
            <person name="Richardson P."/>
            <person name="Stubbs L."/>
            <person name="Rokhsar D.S."/>
            <person name="Myers R.M."/>
            <person name="Rubin E.M."/>
            <person name="Lucas S.M."/>
        </authorList>
    </citation>
    <scope>NUCLEOTIDE SEQUENCE [LARGE SCALE GENOMIC DNA]</scope>
</reference>
<dbReference type="MassIVE" id="A0A087WWL4"/>
<dbReference type="Ensembl" id="ENST00000586332.5">
    <property type="protein sequence ID" value="ENSP00000480311.1"/>
    <property type="gene ID" value="ENSG00000005206.18"/>
</dbReference>
<evidence type="ECO:0000313" key="2">
    <source>
        <dbReference type="Ensembl" id="ENSP00000480311.1"/>
    </source>
</evidence>
<evidence type="ECO:0007829" key="5">
    <source>
        <dbReference type="ProteomicsDB" id="A0A087WWL4"/>
    </source>
</evidence>